<dbReference type="RefSeq" id="WP_180546177.1">
    <property type="nucleotide sequence ID" value="NZ_JACCJZ010000020.1"/>
</dbReference>
<evidence type="ECO:0000256" key="4">
    <source>
        <dbReference type="ARBA" id="ARBA00022807"/>
    </source>
</evidence>
<evidence type="ECO:0000259" key="6">
    <source>
        <dbReference type="PROSITE" id="PS51935"/>
    </source>
</evidence>
<dbReference type="InterPro" id="IPR039439">
    <property type="entry name" value="SH3b1_dom"/>
</dbReference>
<organism evidence="7 8">
    <name type="scientific">Luteimonas deserti</name>
    <dbReference type="NCBI Taxonomy" id="2752306"/>
    <lineage>
        <taxon>Bacteria</taxon>
        <taxon>Pseudomonadati</taxon>
        <taxon>Pseudomonadota</taxon>
        <taxon>Gammaproteobacteria</taxon>
        <taxon>Lysobacterales</taxon>
        <taxon>Lysobacteraceae</taxon>
        <taxon>Luteimonas</taxon>
    </lineage>
</organism>
<evidence type="ECO:0000256" key="3">
    <source>
        <dbReference type="ARBA" id="ARBA00022801"/>
    </source>
</evidence>
<proteinExistence type="inferred from homology"/>
<keyword evidence="3" id="KW-0378">Hydrolase</keyword>
<gene>
    <name evidence="7" type="ORF">H0E82_14675</name>
</gene>
<dbReference type="Proteomes" id="UP000589896">
    <property type="component" value="Unassembled WGS sequence"/>
</dbReference>
<feature type="domain" description="NlpC/P60" evidence="6">
    <location>
        <begin position="313"/>
        <end position="452"/>
    </location>
</feature>
<evidence type="ECO:0000313" key="7">
    <source>
        <dbReference type="EMBL" id="NYZ63986.1"/>
    </source>
</evidence>
<sequence length="466" mass="50334">MYAPKRSFVHLLVALFALAVCTGGPARAMPGAPVIDGIPGLREAMLDAGFWIDRLEGPDTPILDRAGVAALNLRTRTLDRAILSPLALPDRIDRERVRAWIDGVSRRPTVRRYTREGSLPERDLDALVEALALDRLPAHVTTRFGLVTRRADLRAFPTALRVFSAPDDTDIDRFQEDALFPGAPVAVLHASRDGAWLFVVSERYAAWVSRDAVAIGPREQVADYVARADDGLVVTGASVLTVYTPEHPAVSAVQLEMGVRVPHLAWPATAVVNGQTAAFGHVIELPVRDAAGALAFAPALVPRSADVATDVLPLTRATLVRQGFKFLGERYGWGHSYNARDCSGFVSEVYRSAGVLLPRNTGAQAVSPAFDRVEMPAAMSREARLGLLRAADAGDLVFVPGHVMMVIGHVDGEPWVIHDTAGMSVRDDEGDVVRVPFNGVVVTPLTPMRSGDDALIDHVTSLLRVR</sequence>
<feature type="signal peptide" evidence="5">
    <location>
        <begin position="1"/>
        <end position="28"/>
    </location>
</feature>
<dbReference type="GO" id="GO:0006508">
    <property type="term" value="P:proteolysis"/>
    <property type="evidence" value="ECO:0007669"/>
    <property type="project" value="UniProtKB-KW"/>
</dbReference>
<comment type="similarity">
    <text evidence="1">Belongs to the peptidase C40 family.</text>
</comment>
<comment type="caution">
    <text evidence="7">The sequence shown here is derived from an EMBL/GenBank/DDBJ whole genome shotgun (WGS) entry which is preliminary data.</text>
</comment>
<dbReference type="AlphaFoldDB" id="A0A7Z0QSD8"/>
<evidence type="ECO:0000256" key="5">
    <source>
        <dbReference type="SAM" id="SignalP"/>
    </source>
</evidence>
<dbReference type="InterPro" id="IPR038765">
    <property type="entry name" value="Papain-like_cys_pep_sf"/>
</dbReference>
<feature type="chain" id="PRO_5030530985" evidence="5">
    <location>
        <begin position="29"/>
        <end position="466"/>
    </location>
</feature>
<dbReference type="EMBL" id="JACCJZ010000020">
    <property type="protein sequence ID" value="NYZ63986.1"/>
    <property type="molecule type" value="Genomic_DNA"/>
</dbReference>
<dbReference type="Pfam" id="PF12913">
    <property type="entry name" value="SH3_6"/>
    <property type="match status" value="1"/>
</dbReference>
<keyword evidence="4" id="KW-0788">Thiol protease</keyword>
<dbReference type="SUPFAM" id="SSF54001">
    <property type="entry name" value="Cysteine proteinases"/>
    <property type="match status" value="1"/>
</dbReference>
<evidence type="ECO:0000256" key="1">
    <source>
        <dbReference type="ARBA" id="ARBA00007074"/>
    </source>
</evidence>
<accession>A0A7Z0QSD8</accession>
<evidence type="ECO:0000313" key="8">
    <source>
        <dbReference type="Proteomes" id="UP000589896"/>
    </source>
</evidence>
<name>A0A7Z0QSD8_9GAMM</name>
<dbReference type="PROSITE" id="PS51935">
    <property type="entry name" value="NLPC_P60"/>
    <property type="match status" value="1"/>
</dbReference>
<protein>
    <submittedName>
        <fullName evidence="7">SH3 domain-containing protein</fullName>
    </submittedName>
</protein>
<reference evidence="7 8" key="1">
    <citation type="submission" date="2020-07" db="EMBL/GenBank/DDBJ databases">
        <title>isolation of Luteimonas sp. SJ-16.</title>
        <authorList>
            <person name="Huang X.-X."/>
            <person name="Xu L."/>
            <person name="Sun J.-Q."/>
        </authorList>
    </citation>
    <scope>NUCLEOTIDE SEQUENCE [LARGE SCALE GENOMIC DNA]</scope>
    <source>
        <strain evidence="7 8">SJ-16</strain>
    </source>
</reference>
<keyword evidence="5" id="KW-0732">Signal</keyword>
<dbReference type="Pfam" id="PF00877">
    <property type="entry name" value="NLPC_P60"/>
    <property type="match status" value="1"/>
</dbReference>
<dbReference type="GO" id="GO:0008234">
    <property type="term" value="F:cysteine-type peptidase activity"/>
    <property type="evidence" value="ECO:0007669"/>
    <property type="project" value="UniProtKB-KW"/>
</dbReference>
<dbReference type="InterPro" id="IPR000064">
    <property type="entry name" value="NLP_P60_dom"/>
</dbReference>
<keyword evidence="8" id="KW-1185">Reference proteome</keyword>
<dbReference type="Gene3D" id="3.90.1720.10">
    <property type="entry name" value="endopeptidase domain like (from Nostoc punctiforme)"/>
    <property type="match status" value="1"/>
</dbReference>
<keyword evidence="2" id="KW-0645">Protease</keyword>
<evidence type="ECO:0000256" key="2">
    <source>
        <dbReference type="ARBA" id="ARBA00022670"/>
    </source>
</evidence>